<dbReference type="GO" id="GO:0007062">
    <property type="term" value="P:sister chromatid cohesion"/>
    <property type="evidence" value="ECO:0007669"/>
    <property type="project" value="UniProtKB-ARBA"/>
</dbReference>
<dbReference type="GO" id="GO:0008278">
    <property type="term" value="C:cohesin complex"/>
    <property type="evidence" value="ECO:0007669"/>
    <property type="project" value="TreeGrafter"/>
</dbReference>
<sequence>MARIGAGKKNATGTTEVDISDDENAPRNNAGSGDEGSAVPEAGDDAQAATATNGARSSSSSTVREEGTPAADNSNRRRSGRVVRPPRKLADELPKSTPAKRKRATVEQAEEEDEEMADASGADNESNGDEEDDGEEGEEESSGEDEDEPDEEELRERKKAVKKKGPAKKAAPPKTRAPAAKKARTASGTVAIQARRTKKTTGTNGAGPRPAAGRRAKGKQRARERPSGEGGDANCILFDAVMDADNLSLVASDWTIKYQEDGPEAMKELVNFFLRCCGCEQSVTSYDIEDQDTAAATLSQIQEVFQKAQSPDYPIISKRPEFRGFRKTLSKFLHSLLEHITAKELLYTDPALIENIQVWTIAMSSSTLRPFRHTSTIISFNILTTLCDTASELRKSIVNATRQLEAEHKKNKKNQGRINALEEKISEGEERRDSVEMVIKDIFDAVFVHRYRDIDPKIRTDCVHELATWIMKLPDMFFDGQYLRYLGWVLSDTSALTRAEVIKSLSRIFKNKDNISGMRNFTERFRPRLVEMATRDADSSVRAMTVELLDVVREVGFLESSDVDTIGRLLFDSDARVRKAVVGFFVKNIEDMYEEKIEELGGKEVVDEGMAGIDESDEDYSGPRVSWVKLKCLVEALAAYDEGSEDGGESGAESQGVTGAGEKLGAIFREGAVESRFSLAGAALWESFADAQDWEGIAKYLLFDHSATQVEDEDEEGGTVEERIRRACALDAKEEVILLQVLNASVAATIVAGESTTAAHPKKTHRKKRKPEGTSKEEVSRSLSKLIPPLLRKFGPVPDAASTVLRLEQLMKLDVYSDLRQSAAYASLLDDINRQFLTHADESVLKEASAALLHAKSFEELDEVTGEKLSQLQEETVAVLMGCVRGRDVATQKLGDGVVTELINTVRRMEYLASITDVREMLETVPSAQIASAKRKGKQPENVDAGAKLPVEVLLALLNRGTSMDELEEELIVRVLKVLLFYFMWKIKALSEEDPKDITDVDVDDLHDRRQEMVMAIARIITSRSVGEGKTDGMDAVRIAAAGTLLDVYTLFATLQSRIDGPKLTANGGGKKETTGGTSTGAEALERLVAFSKEIPEELQSSVLKVFSMAERKFAKAAGKQLEDSADNTSSDSDESESETSDNEEAEAEEAESSTLLTYEQRLCEFSGKVVLAVLGDVVEKERFLKRMARNEKRLGKNFADVVAHLTLVAAAEEDHHAKKGARKGLKGVQKRGRGASEEEVEVEEGEVELEDRIVVNKEGDGGDEQKHEHEDEGHEHEHAERENGQGEGGEESEEHEHEREQADAAVASEQEDNDHDYDQEEQQQEQEHDANEEKSPSLTRSPSLVIEDEDEEMVDA</sequence>
<dbReference type="InParanoid" id="A0A3N4MDK4"/>
<feature type="compositionally biased region" description="Low complexity" evidence="2">
    <location>
        <begin position="168"/>
        <end position="178"/>
    </location>
</feature>
<feature type="compositionally biased region" description="Basic residues" evidence="2">
    <location>
        <begin position="157"/>
        <end position="167"/>
    </location>
</feature>
<feature type="compositionally biased region" description="Basic and acidic residues" evidence="2">
    <location>
        <begin position="1326"/>
        <end position="1336"/>
    </location>
</feature>
<feature type="region of interest" description="Disordered" evidence="2">
    <location>
        <begin position="1215"/>
        <end position="1357"/>
    </location>
</feature>
<feature type="region of interest" description="Disordered" evidence="2">
    <location>
        <begin position="1118"/>
        <end position="1154"/>
    </location>
</feature>
<dbReference type="Pfam" id="PF24571">
    <property type="entry name" value="HEAT_SCC3-SA"/>
    <property type="match status" value="1"/>
</dbReference>
<gene>
    <name evidence="4" type="ORF">L211DRAFT_52279</name>
</gene>
<dbReference type="GO" id="GO:0005634">
    <property type="term" value="C:nucleus"/>
    <property type="evidence" value="ECO:0007669"/>
    <property type="project" value="TreeGrafter"/>
</dbReference>
<dbReference type="Proteomes" id="UP000267821">
    <property type="component" value="Unassembled WGS sequence"/>
</dbReference>
<dbReference type="InterPro" id="IPR013721">
    <property type="entry name" value="STAG"/>
</dbReference>
<dbReference type="Pfam" id="PF08514">
    <property type="entry name" value="STAG"/>
    <property type="match status" value="1"/>
</dbReference>
<feature type="compositionally biased region" description="Acidic residues" evidence="2">
    <location>
        <begin position="1238"/>
        <end position="1250"/>
    </location>
</feature>
<feature type="coiled-coil region" evidence="1">
    <location>
        <begin position="390"/>
        <end position="438"/>
    </location>
</feature>
<keyword evidence="5" id="KW-1185">Reference proteome</keyword>
<dbReference type="InterPro" id="IPR056396">
    <property type="entry name" value="HEAT_SCC3-SA"/>
</dbReference>
<dbReference type="PANTHER" id="PTHR11199">
    <property type="entry name" value="STROMAL ANTIGEN"/>
    <property type="match status" value="1"/>
</dbReference>
<dbReference type="GO" id="GO:0003682">
    <property type="term" value="F:chromatin binding"/>
    <property type="evidence" value="ECO:0007669"/>
    <property type="project" value="TreeGrafter"/>
</dbReference>
<feature type="compositionally biased region" description="Acidic residues" evidence="2">
    <location>
        <begin position="1347"/>
        <end position="1357"/>
    </location>
</feature>
<dbReference type="InterPro" id="IPR039662">
    <property type="entry name" value="Cohesin_Scc3/SA"/>
</dbReference>
<feature type="compositionally biased region" description="Acidic residues" evidence="2">
    <location>
        <begin position="1132"/>
        <end position="1152"/>
    </location>
</feature>
<keyword evidence="1" id="KW-0175">Coiled coil</keyword>
<feature type="compositionally biased region" description="Acidic residues" evidence="2">
    <location>
        <begin position="1310"/>
        <end position="1325"/>
    </location>
</feature>
<dbReference type="SUPFAM" id="SSF48371">
    <property type="entry name" value="ARM repeat"/>
    <property type="match status" value="1"/>
</dbReference>
<evidence type="ECO:0000313" key="5">
    <source>
        <dbReference type="Proteomes" id="UP000267821"/>
    </source>
</evidence>
<feature type="compositionally biased region" description="Polar residues" evidence="2">
    <location>
        <begin position="49"/>
        <end position="62"/>
    </location>
</feature>
<protein>
    <recommendedName>
        <fullName evidence="3">SCD domain-containing protein</fullName>
    </recommendedName>
</protein>
<feature type="compositionally biased region" description="Basic residues" evidence="2">
    <location>
        <begin position="1218"/>
        <end position="1234"/>
    </location>
</feature>
<feature type="domain" description="SCD" evidence="3">
    <location>
        <begin position="447"/>
        <end position="532"/>
    </location>
</feature>
<evidence type="ECO:0000256" key="2">
    <source>
        <dbReference type="SAM" id="MobiDB-lite"/>
    </source>
</evidence>
<dbReference type="PROSITE" id="PS51425">
    <property type="entry name" value="SCD"/>
    <property type="match status" value="1"/>
</dbReference>
<name>A0A3N4MDK4_9PEZI</name>
<proteinExistence type="predicted"/>
<dbReference type="PANTHER" id="PTHR11199:SF0">
    <property type="entry name" value="LD34181P-RELATED"/>
    <property type="match status" value="1"/>
</dbReference>
<dbReference type="STRING" id="1051890.A0A3N4MDK4"/>
<dbReference type="InterPro" id="IPR016024">
    <property type="entry name" value="ARM-type_fold"/>
</dbReference>
<organism evidence="4 5">
    <name type="scientific">Terfezia boudieri ATCC MYA-4762</name>
    <dbReference type="NCBI Taxonomy" id="1051890"/>
    <lineage>
        <taxon>Eukaryota</taxon>
        <taxon>Fungi</taxon>
        <taxon>Dikarya</taxon>
        <taxon>Ascomycota</taxon>
        <taxon>Pezizomycotina</taxon>
        <taxon>Pezizomycetes</taxon>
        <taxon>Pezizales</taxon>
        <taxon>Pezizaceae</taxon>
        <taxon>Terfezia</taxon>
    </lineage>
</organism>
<accession>A0A3N4MDK4</accession>
<evidence type="ECO:0000313" key="4">
    <source>
        <dbReference type="EMBL" id="RPB29921.1"/>
    </source>
</evidence>
<feature type="region of interest" description="Disordered" evidence="2">
    <location>
        <begin position="757"/>
        <end position="781"/>
    </location>
</feature>
<feature type="compositionally biased region" description="Basic and acidic residues" evidence="2">
    <location>
        <begin position="1251"/>
        <end position="1285"/>
    </location>
</feature>
<feature type="compositionally biased region" description="Basic and acidic residues" evidence="2">
    <location>
        <begin position="771"/>
        <end position="780"/>
    </location>
</feature>
<dbReference type="InterPro" id="IPR011989">
    <property type="entry name" value="ARM-like"/>
</dbReference>
<dbReference type="InterPro" id="IPR020839">
    <property type="entry name" value="SCD"/>
</dbReference>
<reference evidence="4 5" key="1">
    <citation type="journal article" date="2018" name="Nat. Ecol. Evol.">
        <title>Pezizomycetes genomes reveal the molecular basis of ectomycorrhizal truffle lifestyle.</title>
        <authorList>
            <person name="Murat C."/>
            <person name="Payen T."/>
            <person name="Noel B."/>
            <person name="Kuo A."/>
            <person name="Morin E."/>
            <person name="Chen J."/>
            <person name="Kohler A."/>
            <person name="Krizsan K."/>
            <person name="Balestrini R."/>
            <person name="Da Silva C."/>
            <person name="Montanini B."/>
            <person name="Hainaut M."/>
            <person name="Levati E."/>
            <person name="Barry K.W."/>
            <person name="Belfiori B."/>
            <person name="Cichocki N."/>
            <person name="Clum A."/>
            <person name="Dockter R.B."/>
            <person name="Fauchery L."/>
            <person name="Guy J."/>
            <person name="Iotti M."/>
            <person name="Le Tacon F."/>
            <person name="Lindquist E.A."/>
            <person name="Lipzen A."/>
            <person name="Malagnac F."/>
            <person name="Mello A."/>
            <person name="Molinier V."/>
            <person name="Miyauchi S."/>
            <person name="Poulain J."/>
            <person name="Riccioni C."/>
            <person name="Rubini A."/>
            <person name="Sitrit Y."/>
            <person name="Splivallo R."/>
            <person name="Traeger S."/>
            <person name="Wang M."/>
            <person name="Zifcakova L."/>
            <person name="Wipf D."/>
            <person name="Zambonelli A."/>
            <person name="Paolocci F."/>
            <person name="Nowrousian M."/>
            <person name="Ottonello S."/>
            <person name="Baldrian P."/>
            <person name="Spatafora J.W."/>
            <person name="Henrissat B."/>
            <person name="Nagy L.G."/>
            <person name="Aury J.M."/>
            <person name="Wincker P."/>
            <person name="Grigoriev I.V."/>
            <person name="Bonfante P."/>
            <person name="Martin F.M."/>
        </authorList>
    </citation>
    <scope>NUCLEOTIDE SEQUENCE [LARGE SCALE GENOMIC DNA]</scope>
    <source>
        <strain evidence="4 5">ATCC MYA-4762</strain>
    </source>
</reference>
<dbReference type="Pfam" id="PF21581">
    <property type="entry name" value="SCD"/>
    <property type="match status" value="1"/>
</dbReference>
<dbReference type="EMBL" id="ML121527">
    <property type="protein sequence ID" value="RPB29921.1"/>
    <property type="molecule type" value="Genomic_DNA"/>
</dbReference>
<feature type="compositionally biased region" description="Basic residues" evidence="2">
    <location>
        <begin position="76"/>
        <end position="87"/>
    </location>
</feature>
<feature type="compositionally biased region" description="Basic residues" evidence="2">
    <location>
        <begin position="760"/>
        <end position="770"/>
    </location>
</feature>
<evidence type="ECO:0000259" key="3">
    <source>
        <dbReference type="PROSITE" id="PS51425"/>
    </source>
</evidence>
<feature type="region of interest" description="Disordered" evidence="2">
    <location>
        <begin position="1"/>
        <end position="232"/>
    </location>
</feature>
<dbReference type="GO" id="GO:0000785">
    <property type="term" value="C:chromatin"/>
    <property type="evidence" value="ECO:0007669"/>
    <property type="project" value="TreeGrafter"/>
</dbReference>
<dbReference type="OrthoDB" id="498590at2759"/>
<feature type="compositionally biased region" description="Acidic residues" evidence="2">
    <location>
        <begin position="108"/>
        <end position="117"/>
    </location>
</feature>
<feature type="compositionally biased region" description="Acidic residues" evidence="2">
    <location>
        <begin position="126"/>
        <end position="153"/>
    </location>
</feature>
<dbReference type="Gene3D" id="1.25.10.10">
    <property type="entry name" value="Leucine-rich Repeat Variant"/>
    <property type="match status" value="1"/>
</dbReference>
<evidence type="ECO:0000256" key="1">
    <source>
        <dbReference type="SAM" id="Coils"/>
    </source>
</evidence>